<name>A0A2U2BYI7_9BACT</name>
<feature type="domain" description="PAS" evidence="7">
    <location>
        <begin position="140"/>
        <end position="210"/>
    </location>
</feature>
<dbReference type="PROSITE" id="PS50112">
    <property type="entry name" value="PAS"/>
    <property type="match status" value="1"/>
</dbReference>
<evidence type="ECO:0000256" key="2">
    <source>
        <dbReference type="ARBA" id="ARBA00012438"/>
    </source>
</evidence>
<protein>
    <recommendedName>
        <fullName evidence="2">histidine kinase</fullName>
        <ecNumber evidence="2">2.7.13.3</ecNumber>
    </recommendedName>
</protein>
<evidence type="ECO:0000259" key="6">
    <source>
        <dbReference type="PROSITE" id="PS50109"/>
    </source>
</evidence>
<evidence type="ECO:0000256" key="5">
    <source>
        <dbReference type="ARBA" id="ARBA00022777"/>
    </source>
</evidence>
<keyword evidence="5" id="KW-0418">Kinase</keyword>
<dbReference type="Gene3D" id="1.10.287.130">
    <property type="match status" value="1"/>
</dbReference>
<dbReference type="EC" id="2.7.13.3" evidence="2"/>
<dbReference type="Gene3D" id="3.30.450.20">
    <property type="entry name" value="PAS domain"/>
    <property type="match status" value="2"/>
</dbReference>
<dbReference type="Pfam" id="PF02518">
    <property type="entry name" value="HATPase_c"/>
    <property type="match status" value="1"/>
</dbReference>
<dbReference type="SUPFAM" id="SSF47384">
    <property type="entry name" value="Homodimeric domain of signal transducing histidine kinase"/>
    <property type="match status" value="1"/>
</dbReference>
<dbReference type="InterPro" id="IPR004358">
    <property type="entry name" value="Sig_transdc_His_kin-like_C"/>
</dbReference>
<evidence type="ECO:0000256" key="1">
    <source>
        <dbReference type="ARBA" id="ARBA00000085"/>
    </source>
</evidence>
<keyword evidence="4" id="KW-0808">Transferase</keyword>
<evidence type="ECO:0000256" key="3">
    <source>
        <dbReference type="ARBA" id="ARBA00022553"/>
    </source>
</evidence>
<organism evidence="8 9">
    <name type="scientific">Aliarcobacter skirrowii</name>
    <dbReference type="NCBI Taxonomy" id="28200"/>
    <lineage>
        <taxon>Bacteria</taxon>
        <taxon>Pseudomonadati</taxon>
        <taxon>Campylobacterota</taxon>
        <taxon>Epsilonproteobacteria</taxon>
        <taxon>Campylobacterales</taxon>
        <taxon>Arcobacteraceae</taxon>
        <taxon>Aliarcobacter</taxon>
    </lineage>
</organism>
<dbReference type="STRING" id="28200.GCA_001572935_00432"/>
<dbReference type="CDD" id="cd00130">
    <property type="entry name" value="PAS"/>
    <property type="match status" value="1"/>
</dbReference>
<dbReference type="Gene3D" id="3.30.565.10">
    <property type="entry name" value="Histidine kinase-like ATPase, C-terminal domain"/>
    <property type="match status" value="1"/>
</dbReference>
<dbReference type="PANTHER" id="PTHR43304">
    <property type="entry name" value="PHYTOCHROME-LIKE PROTEIN CPH1"/>
    <property type="match status" value="1"/>
</dbReference>
<gene>
    <name evidence="8" type="ORF">DF188_09540</name>
</gene>
<evidence type="ECO:0000313" key="9">
    <source>
        <dbReference type="Proteomes" id="UP000245014"/>
    </source>
</evidence>
<dbReference type="InterPro" id="IPR005467">
    <property type="entry name" value="His_kinase_dom"/>
</dbReference>
<comment type="catalytic activity">
    <reaction evidence="1">
        <text>ATP + protein L-histidine = ADP + protein N-phospho-L-histidine.</text>
        <dbReference type="EC" id="2.7.13.3"/>
    </reaction>
</comment>
<dbReference type="InterPro" id="IPR013655">
    <property type="entry name" value="PAS_fold_3"/>
</dbReference>
<dbReference type="InterPro" id="IPR003594">
    <property type="entry name" value="HATPase_dom"/>
</dbReference>
<dbReference type="InterPro" id="IPR036097">
    <property type="entry name" value="HisK_dim/P_sf"/>
</dbReference>
<dbReference type="SMART" id="SM00091">
    <property type="entry name" value="PAS"/>
    <property type="match status" value="2"/>
</dbReference>
<dbReference type="InterPro" id="IPR052162">
    <property type="entry name" value="Sensor_kinase/Photoreceptor"/>
</dbReference>
<dbReference type="PRINTS" id="PR00344">
    <property type="entry name" value="BCTRLSENSOR"/>
</dbReference>
<sequence length="490" mass="56664">MGKISYKYQLESIEKLAKIGFWELNLKSNELIWSKEIYNIFGLDKNIKPSYELFLDLVYKDDRELVNSAYLKSLEDRKDYSIVHRVELSNKEIKYVKEDCKTIFDENKKALISHGTVQDITELTVAKQKIEQERFFLKEQQELLETIFNNTIDGLAIIDKDTNFIKVNKTYCELTGYTQEELLQTSCIALTAPEDIQRVKALNEEFIKGDIQNITIDKSCIGKYRKIDSRIFSSWLPNKEHILINMKDLTSDNILKEQAKLFSMKGMLENIAHQWRQPLSIISSIASGINILKKYDKLSSYDFEKDMNLILQQVNYLSNTIEDISNFVVDDKSLESTSLVSILEKSLNIFNSIAKVNSINIVVDFDEDLVLKAYSNELIQSFINILTNSKDALIKQTEDRYIFVSTKSDKNLFIIEIKDSGKGVDKAIINRVFEPYFTTKHQSLGTGIGLSMTHNCINIRHNATIEVANSEYIYNNKKYRGLSTKIYFKK</sequence>
<keyword evidence="3" id="KW-0597">Phosphoprotein</keyword>
<dbReference type="PANTHER" id="PTHR43304:SF1">
    <property type="entry name" value="PAC DOMAIN-CONTAINING PROTEIN"/>
    <property type="match status" value="1"/>
</dbReference>
<dbReference type="EMBL" id="QEYI01000011">
    <property type="protein sequence ID" value="PWE19661.1"/>
    <property type="molecule type" value="Genomic_DNA"/>
</dbReference>
<dbReference type="NCBIfam" id="TIGR00229">
    <property type="entry name" value="sensory_box"/>
    <property type="match status" value="1"/>
</dbReference>
<dbReference type="AlphaFoldDB" id="A0A2U2BYI7"/>
<comment type="caution">
    <text evidence="8">The sequence shown here is derived from an EMBL/GenBank/DDBJ whole genome shotgun (WGS) entry which is preliminary data.</text>
</comment>
<evidence type="ECO:0000313" key="8">
    <source>
        <dbReference type="EMBL" id="PWE19661.1"/>
    </source>
</evidence>
<feature type="domain" description="Histidine kinase" evidence="6">
    <location>
        <begin position="270"/>
        <end position="490"/>
    </location>
</feature>
<evidence type="ECO:0000259" key="7">
    <source>
        <dbReference type="PROSITE" id="PS50112"/>
    </source>
</evidence>
<dbReference type="SUPFAM" id="SSF55874">
    <property type="entry name" value="ATPase domain of HSP90 chaperone/DNA topoisomerase II/histidine kinase"/>
    <property type="match status" value="1"/>
</dbReference>
<evidence type="ECO:0000256" key="4">
    <source>
        <dbReference type="ARBA" id="ARBA00022679"/>
    </source>
</evidence>
<dbReference type="Pfam" id="PF08447">
    <property type="entry name" value="PAS_3"/>
    <property type="match status" value="1"/>
</dbReference>
<proteinExistence type="predicted"/>
<dbReference type="GO" id="GO:0000155">
    <property type="term" value="F:phosphorelay sensor kinase activity"/>
    <property type="evidence" value="ECO:0007669"/>
    <property type="project" value="InterPro"/>
</dbReference>
<dbReference type="SMART" id="SM00387">
    <property type="entry name" value="HATPase_c"/>
    <property type="match status" value="1"/>
</dbReference>
<dbReference type="InterPro" id="IPR036890">
    <property type="entry name" value="HATPase_C_sf"/>
</dbReference>
<dbReference type="Pfam" id="PF13188">
    <property type="entry name" value="PAS_8"/>
    <property type="match status" value="1"/>
</dbReference>
<accession>A0A2U2BYI7</accession>
<dbReference type="Proteomes" id="UP000245014">
    <property type="component" value="Unassembled WGS sequence"/>
</dbReference>
<reference evidence="8 9" key="1">
    <citation type="submission" date="2018-05" db="EMBL/GenBank/DDBJ databases">
        <title>Antimicrobial susceptibility testing and genomic analysis of Arcobacter skirrowii strains and one Arcobacter butzleri isolated from German poultry farms.</title>
        <authorList>
            <person name="Haenel I."/>
            <person name="Hotzel H."/>
            <person name="Tomaso H."/>
            <person name="Busch A."/>
        </authorList>
    </citation>
    <scope>NUCLEOTIDE SEQUENCE [LARGE SCALE GENOMIC DNA]</scope>
    <source>
        <strain evidence="9">v</strain>
    </source>
</reference>
<dbReference type="InterPro" id="IPR000014">
    <property type="entry name" value="PAS"/>
</dbReference>
<dbReference type="InterPro" id="IPR035965">
    <property type="entry name" value="PAS-like_dom_sf"/>
</dbReference>
<dbReference type="PROSITE" id="PS50109">
    <property type="entry name" value="HIS_KIN"/>
    <property type="match status" value="1"/>
</dbReference>
<dbReference type="RefSeq" id="WP_109065525.1">
    <property type="nucleotide sequence ID" value="NZ_QEYG01000008.1"/>
</dbReference>
<dbReference type="SUPFAM" id="SSF55785">
    <property type="entry name" value="PYP-like sensor domain (PAS domain)"/>
    <property type="match status" value="2"/>
</dbReference>